<evidence type="ECO:0000256" key="12">
    <source>
        <dbReference type="ARBA" id="ARBA00023137"/>
    </source>
</evidence>
<dbReference type="SUPFAM" id="SSF56112">
    <property type="entry name" value="Protein kinase-like (PK-like)"/>
    <property type="match status" value="1"/>
</dbReference>
<keyword evidence="7 18" id="KW-0547">Nucleotide-binding</keyword>
<dbReference type="PANTHER" id="PTHR24416:SF47">
    <property type="entry name" value="MACROPHAGE COLONY-STIMULATING FACTOR 1 RECEPTOR"/>
    <property type="match status" value="1"/>
</dbReference>
<dbReference type="Gene3D" id="3.30.200.20">
    <property type="entry name" value="Phosphorylase Kinase, domain 1"/>
    <property type="match status" value="1"/>
</dbReference>
<dbReference type="GO" id="GO:0005524">
    <property type="term" value="F:ATP binding"/>
    <property type="evidence" value="ECO:0007669"/>
    <property type="project" value="UniProtKB-UniRule"/>
</dbReference>
<evidence type="ECO:0000256" key="3">
    <source>
        <dbReference type="ARBA" id="ARBA00022553"/>
    </source>
</evidence>
<dbReference type="InterPro" id="IPR011009">
    <property type="entry name" value="Kinase-like_dom_sf"/>
</dbReference>
<dbReference type="PROSITE" id="PS00107">
    <property type="entry name" value="PROTEIN_KINASE_ATP"/>
    <property type="match status" value="1"/>
</dbReference>
<dbReference type="PROSITE" id="PS50011">
    <property type="entry name" value="PROTEIN_KINASE_DOM"/>
    <property type="match status" value="1"/>
</dbReference>
<accession>A0A974HQB6</accession>
<evidence type="ECO:0000256" key="16">
    <source>
        <dbReference type="ARBA" id="ARBA00023319"/>
    </source>
</evidence>
<dbReference type="InterPro" id="IPR050122">
    <property type="entry name" value="RTK"/>
</dbReference>
<dbReference type="Pfam" id="PF07714">
    <property type="entry name" value="PK_Tyr_Ser-Thr"/>
    <property type="match status" value="1"/>
</dbReference>
<evidence type="ECO:0000256" key="8">
    <source>
        <dbReference type="ARBA" id="ARBA00022777"/>
    </source>
</evidence>
<keyword evidence="6" id="KW-0677">Repeat</keyword>
<feature type="binding site" evidence="18">
    <location>
        <position position="74"/>
    </location>
    <ligand>
        <name>ATP</name>
        <dbReference type="ChEBI" id="CHEBI:30616"/>
    </ligand>
</feature>
<dbReference type="EMBL" id="CM004471">
    <property type="protein sequence ID" value="OCT86375.1"/>
    <property type="molecule type" value="Genomic_DNA"/>
</dbReference>
<dbReference type="InterPro" id="IPR001824">
    <property type="entry name" value="Tyr_kinase_rcpt_3_CS"/>
</dbReference>
<evidence type="ECO:0000256" key="15">
    <source>
        <dbReference type="ARBA" id="ARBA00023180"/>
    </source>
</evidence>
<evidence type="ECO:0000256" key="1">
    <source>
        <dbReference type="ARBA" id="ARBA00004479"/>
    </source>
</evidence>
<feature type="non-terminal residue" evidence="20">
    <location>
        <position position="1"/>
    </location>
</feature>
<organism evidence="20 21">
    <name type="scientific">Xenopus laevis</name>
    <name type="common">African clawed frog</name>
    <dbReference type="NCBI Taxonomy" id="8355"/>
    <lineage>
        <taxon>Eukaryota</taxon>
        <taxon>Metazoa</taxon>
        <taxon>Chordata</taxon>
        <taxon>Craniata</taxon>
        <taxon>Vertebrata</taxon>
        <taxon>Euteleostomi</taxon>
        <taxon>Amphibia</taxon>
        <taxon>Batrachia</taxon>
        <taxon>Anura</taxon>
        <taxon>Pipoidea</taxon>
        <taxon>Pipidae</taxon>
        <taxon>Xenopodinae</taxon>
        <taxon>Xenopus</taxon>
        <taxon>Xenopus</taxon>
    </lineage>
</organism>
<protein>
    <recommendedName>
        <fullName evidence="2">receptor protein-tyrosine kinase</fullName>
        <ecNumber evidence="2">2.7.10.1</ecNumber>
    </recommendedName>
</protein>
<dbReference type="GO" id="GO:0043408">
    <property type="term" value="P:regulation of MAPK cascade"/>
    <property type="evidence" value="ECO:0007669"/>
    <property type="project" value="TreeGrafter"/>
</dbReference>
<dbReference type="GO" id="GO:0019838">
    <property type="term" value="F:growth factor binding"/>
    <property type="evidence" value="ECO:0007669"/>
    <property type="project" value="TreeGrafter"/>
</dbReference>
<dbReference type="GO" id="GO:0030316">
    <property type="term" value="P:osteoclast differentiation"/>
    <property type="evidence" value="ECO:0007669"/>
    <property type="project" value="TreeGrafter"/>
</dbReference>
<evidence type="ECO:0000256" key="9">
    <source>
        <dbReference type="ARBA" id="ARBA00022840"/>
    </source>
</evidence>
<dbReference type="GO" id="GO:0005886">
    <property type="term" value="C:plasma membrane"/>
    <property type="evidence" value="ECO:0007669"/>
    <property type="project" value="TreeGrafter"/>
</dbReference>
<dbReference type="Proteomes" id="UP000694892">
    <property type="component" value="Chromosome 3S"/>
</dbReference>
<gene>
    <name evidence="20" type="ORF">XELAEV_180200587mg</name>
</gene>
<keyword evidence="11" id="KW-0472">Membrane</keyword>
<keyword evidence="5" id="KW-0812">Transmembrane</keyword>
<keyword evidence="16" id="KW-0393">Immunoglobulin domain</keyword>
<dbReference type="GO" id="GO:0043235">
    <property type="term" value="C:receptor complex"/>
    <property type="evidence" value="ECO:0007669"/>
    <property type="project" value="TreeGrafter"/>
</dbReference>
<evidence type="ECO:0000313" key="21">
    <source>
        <dbReference type="Proteomes" id="UP000694892"/>
    </source>
</evidence>
<dbReference type="GO" id="GO:0007169">
    <property type="term" value="P:cell surface receptor protein tyrosine kinase signaling pathway"/>
    <property type="evidence" value="ECO:0007669"/>
    <property type="project" value="InterPro"/>
</dbReference>
<comment type="catalytic activity">
    <reaction evidence="17">
        <text>L-tyrosyl-[protein] + ATP = O-phospho-L-tyrosyl-[protein] + ADP + H(+)</text>
        <dbReference type="Rhea" id="RHEA:10596"/>
        <dbReference type="Rhea" id="RHEA-COMP:10136"/>
        <dbReference type="Rhea" id="RHEA-COMP:20101"/>
        <dbReference type="ChEBI" id="CHEBI:15378"/>
        <dbReference type="ChEBI" id="CHEBI:30616"/>
        <dbReference type="ChEBI" id="CHEBI:46858"/>
        <dbReference type="ChEBI" id="CHEBI:61978"/>
        <dbReference type="ChEBI" id="CHEBI:456216"/>
        <dbReference type="EC" id="2.7.10.1"/>
    </reaction>
</comment>
<keyword evidence="4" id="KW-0808">Transferase</keyword>
<sequence length="178" mass="20046">KPKYEIRWQIIQPAEGNNYICIDPTQLPYNDNWEFPRANLQFGKTLGAGAFGKVMEATAIGLGNVDSAVRVAVKMLKSSAHTDEVEALMSELKILSHLGNHKNIVNLLGACTHGGPILVITEYCRYGDLLNFLRKKAEIMNEIFSASLEEQSSTSSDYKNMATEQTYMKRYYFSRLDI</sequence>
<dbReference type="InterPro" id="IPR017441">
    <property type="entry name" value="Protein_kinase_ATP_BS"/>
</dbReference>
<evidence type="ECO:0000256" key="13">
    <source>
        <dbReference type="ARBA" id="ARBA00023157"/>
    </source>
</evidence>
<dbReference type="FunFam" id="3.30.200.20:FF:000025">
    <property type="entry name" value="Platelet-derived growth factor receptor alpha"/>
    <property type="match status" value="1"/>
</dbReference>
<keyword evidence="10" id="KW-1133">Transmembrane helix</keyword>
<keyword evidence="3" id="KW-0597">Phosphoprotein</keyword>
<keyword evidence="8" id="KW-0418">Kinase</keyword>
<dbReference type="GO" id="GO:0005011">
    <property type="term" value="F:macrophage colony-stimulating factor receptor activity"/>
    <property type="evidence" value="ECO:0007669"/>
    <property type="project" value="TreeGrafter"/>
</dbReference>
<keyword evidence="15" id="KW-0325">Glycoprotein</keyword>
<dbReference type="InterPro" id="IPR000719">
    <property type="entry name" value="Prot_kinase_dom"/>
</dbReference>
<dbReference type="GO" id="GO:1990682">
    <property type="term" value="C:CSF1-CSF1R complex"/>
    <property type="evidence" value="ECO:0007669"/>
    <property type="project" value="TreeGrafter"/>
</dbReference>
<evidence type="ECO:0000256" key="14">
    <source>
        <dbReference type="ARBA" id="ARBA00023170"/>
    </source>
</evidence>
<proteinExistence type="predicted"/>
<keyword evidence="9 18" id="KW-0067">ATP-binding</keyword>
<evidence type="ECO:0000256" key="6">
    <source>
        <dbReference type="ARBA" id="ARBA00022737"/>
    </source>
</evidence>
<evidence type="ECO:0000313" key="20">
    <source>
        <dbReference type="EMBL" id="OCT86375.1"/>
    </source>
</evidence>
<comment type="subcellular location">
    <subcellularLocation>
        <location evidence="1">Membrane</location>
        <topology evidence="1">Single-pass type I membrane protein</topology>
    </subcellularLocation>
</comment>
<evidence type="ECO:0000256" key="17">
    <source>
        <dbReference type="ARBA" id="ARBA00051243"/>
    </source>
</evidence>
<keyword evidence="14" id="KW-0675">Receptor</keyword>
<evidence type="ECO:0000256" key="7">
    <source>
        <dbReference type="ARBA" id="ARBA00022741"/>
    </source>
</evidence>
<feature type="domain" description="Protein kinase" evidence="19">
    <location>
        <begin position="40"/>
        <end position="178"/>
    </location>
</feature>
<dbReference type="GO" id="GO:0030335">
    <property type="term" value="P:positive regulation of cell migration"/>
    <property type="evidence" value="ECO:0007669"/>
    <property type="project" value="TreeGrafter"/>
</dbReference>
<dbReference type="PANTHER" id="PTHR24416">
    <property type="entry name" value="TYROSINE-PROTEIN KINASE RECEPTOR"/>
    <property type="match status" value="1"/>
</dbReference>
<dbReference type="InterPro" id="IPR001245">
    <property type="entry name" value="Ser-Thr/Tyr_kinase_cat_dom"/>
</dbReference>
<evidence type="ECO:0000256" key="10">
    <source>
        <dbReference type="ARBA" id="ARBA00022989"/>
    </source>
</evidence>
<name>A0A974HQB6_XENLA</name>
<dbReference type="AlphaFoldDB" id="A0A974HQB6"/>
<evidence type="ECO:0000259" key="19">
    <source>
        <dbReference type="PROSITE" id="PS50011"/>
    </source>
</evidence>
<reference evidence="21" key="1">
    <citation type="journal article" date="2016" name="Nature">
        <title>Genome evolution in the allotetraploid frog Xenopus laevis.</title>
        <authorList>
            <person name="Session A.M."/>
            <person name="Uno Y."/>
            <person name="Kwon T."/>
            <person name="Chapman J.A."/>
            <person name="Toyoda A."/>
            <person name="Takahashi S."/>
            <person name="Fukui A."/>
            <person name="Hikosaka A."/>
            <person name="Suzuki A."/>
            <person name="Kondo M."/>
            <person name="van Heeringen S.J."/>
            <person name="Quigley I."/>
            <person name="Heinz S."/>
            <person name="Ogino H."/>
            <person name="Ochi H."/>
            <person name="Hellsten U."/>
            <person name="Lyons J.B."/>
            <person name="Simakov O."/>
            <person name="Putnam N."/>
            <person name="Stites J."/>
            <person name="Kuroki Y."/>
            <person name="Tanaka T."/>
            <person name="Michiue T."/>
            <person name="Watanabe M."/>
            <person name="Bogdanovic O."/>
            <person name="Lister R."/>
            <person name="Georgiou G."/>
            <person name="Paranjpe S.S."/>
            <person name="van Kruijsbergen I."/>
            <person name="Shu S."/>
            <person name="Carlson J."/>
            <person name="Kinoshita T."/>
            <person name="Ohta Y."/>
            <person name="Mawaribuchi S."/>
            <person name="Jenkins J."/>
            <person name="Grimwood J."/>
            <person name="Schmutz J."/>
            <person name="Mitros T."/>
            <person name="Mozaffari S.V."/>
            <person name="Suzuki Y."/>
            <person name="Haramoto Y."/>
            <person name="Yamamoto T.S."/>
            <person name="Takagi C."/>
            <person name="Heald R."/>
            <person name="Miller K."/>
            <person name="Haudenschild C."/>
            <person name="Kitzman J."/>
            <person name="Nakayama T."/>
            <person name="Izutsu Y."/>
            <person name="Robert J."/>
            <person name="Fortriede J."/>
            <person name="Burns K."/>
            <person name="Lotay V."/>
            <person name="Karimi K."/>
            <person name="Yasuoka Y."/>
            <person name="Dichmann D.S."/>
            <person name="Flajnik M.F."/>
            <person name="Houston D.W."/>
            <person name="Shendure J."/>
            <person name="DuPasquier L."/>
            <person name="Vize P.D."/>
            <person name="Zorn A.M."/>
            <person name="Ito M."/>
            <person name="Marcotte E.M."/>
            <person name="Wallingford J.B."/>
            <person name="Ito Y."/>
            <person name="Asashima M."/>
            <person name="Ueno N."/>
            <person name="Matsuda Y."/>
            <person name="Veenstra G.J."/>
            <person name="Fujiyama A."/>
            <person name="Harland R.M."/>
            <person name="Taira M."/>
            <person name="Rokhsar D.S."/>
        </authorList>
    </citation>
    <scope>NUCLEOTIDE SEQUENCE [LARGE SCALE GENOMIC DNA]</scope>
    <source>
        <strain evidence="21">J</strain>
    </source>
</reference>
<dbReference type="PROSITE" id="PS00240">
    <property type="entry name" value="RECEPTOR_TYR_KIN_III"/>
    <property type="match status" value="1"/>
</dbReference>
<evidence type="ECO:0000256" key="4">
    <source>
        <dbReference type="ARBA" id="ARBA00022679"/>
    </source>
</evidence>
<evidence type="ECO:0000256" key="18">
    <source>
        <dbReference type="PROSITE-ProRule" id="PRU10141"/>
    </source>
</evidence>
<dbReference type="EC" id="2.7.10.1" evidence="2"/>
<evidence type="ECO:0000256" key="2">
    <source>
        <dbReference type="ARBA" id="ARBA00011902"/>
    </source>
</evidence>
<keyword evidence="12" id="KW-0829">Tyrosine-protein kinase</keyword>
<evidence type="ECO:0000256" key="11">
    <source>
        <dbReference type="ARBA" id="ARBA00023136"/>
    </source>
</evidence>
<evidence type="ECO:0000256" key="5">
    <source>
        <dbReference type="ARBA" id="ARBA00022692"/>
    </source>
</evidence>
<keyword evidence="13" id="KW-1015">Disulfide bond</keyword>